<dbReference type="SUPFAM" id="SSF54001">
    <property type="entry name" value="Cysteine proteinases"/>
    <property type="match status" value="1"/>
</dbReference>
<evidence type="ECO:0000313" key="6">
    <source>
        <dbReference type="EMBL" id="RRH78009.1"/>
    </source>
</evidence>
<dbReference type="InterPro" id="IPR051794">
    <property type="entry name" value="PG_Endopeptidase_C40"/>
</dbReference>
<dbReference type="EMBL" id="RRAZ01000003">
    <property type="protein sequence ID" value="RRH78009.1"/>
    <property type="molecule type" value="Genomic_DNA"/>
</dbReference>
<dbReference type="InterPro" id="IPR038765">
    <property type="entry name" value="Papain-like_cys_pep_sf"/>
</dbReference>
<dbReference type="GO" id="GO:0006508">
    <property type="term" value="P:proteolysis"/>
    <property type="evidence" value="ECO:0007669"/>
    <property type="project" value="UniProtKB-KW"/>
</dbReference>
<dbReference type="InterPro" id="IPR041382">
    <property type="entry name" value="SH3_16"/>
</dbReference>
<evidence type="ECO:0000256" key="2">
    <source>
        <dbReference type="ARBA" id="ARBA00022670"/>
    </source>
</evidence>
<dbReference type="InterPro" id="IPR000064">
    <property type="entry name" value="NLP_P60_dom"/>
</dbReference>
<dbReference type="Pfam" id="PF00877">
    <property type="entry name" value="NLPC_P60"/>
    <property type="match status" value="1"/>
</dbReference>
<dbReference type="Gene3D" id="3.90.1720.10">
    <property type="entry name" value="endopeptidase domain like (from Nostoc punctiforme)"/>
    <property type="match status" value="1"/>
</dbReference>
<evidence type="ECO:0000256" key="3">
    <source>
        <dbReference type="ARBA" id="ARBA00022801"/>
    </source>
</evidence>
<sequence length="274" mass="29297">MDRRLTPFSGTKAHISLLGKVEAQAFTEGHPARLIAGVTDLLKAPGGARDRQVLYGERVLVIDQHEGLAFVMADKDGFCGWLPEAALGHDHPVTHRVKTGFSQLYEGPKAQARDLVALPFSALVQVLEEEGKFARTPQGYVPLAHLEPVETLASDPVKVAEGFLGTPYLWGGNSRAGIDCSGLAQAAMLACGTPCPGDSDLQAMAGTEVAARDLRPGDLVFWKGHVALVSGPDEIIHATGAYMGCVREKLSAAEARILSEGYGPITHRRRLSNR</sequence>
<dbReference type="Pfam" id="PF18348">
    <property type="entry name" value="SH3_16"/>
    <property type="match status" value="1"/>
</dbReference>
<reference evidence="6 7" key="1">
    <citation type="submission" date="2018-11" db="EMBL/GenBank/DDBJ databases">
        <title>Gemmobacter sp. nov., YIM 102744-1 draft genome.</title>
        <authorList>
            <person name="Li G."/>
            <person name="Jiang Y."/>
        </authorList>
    </citation>
    <scope>NUCLEOTIDE SEQUENCE [LARGE SCALE GENOMIC DNA]</scope>
    <source>
        <strain evidence="6 7">YIM 102744-1</strain>
    </source>
</reference>
<dbReference type="OrthoDB" id="9813368at2"/>
<evidence type="ECO:0000256" key="4">
    <source>
        <dbReference type="ARBA" id="ARBA00022807"/>
    </source>
</evidence>
<dbReference type="RefSeq" id="WP_124963535.1">
    <property type="nucleotide sequence ID" value="NZ_RRAZ01000003.1"/>
</dbReference>
<keyword evidence="2" id="KW-0645">Protease</keyword>
<organism evidence="6 7">
    <name type="scientific">Falsigemmobacter faecalis</name>
    <dbReference type="NCBI Taxonomy" id="2488730"/>
    <lineage>
        <taxon>Bacteria</taxon>
        <taxon>Pseudomonadati</taxon>
        <taxon>Pseudomonadota</taxon>
        <taxon>Alphaproteobacteria</taxon>
        <taxon>Rhodobacterales</taxon>
        <taxon>Paracoccaceae</taxon>
        <taxon>Falsigemmobacter</taxon>
    </lineage>
</organism>
<dbReference type="GO" id="GO:0008234">
    <property type="term" value="F:cysteine-type peptidase activity"/>
    <property type="evidence" value="ECO:0007669"/>
    <property type="project" value="UniProtKB-KW"/>
</dbReference>
<accession>A0A3P3DV07</accession>
<name>A0A3P3DV07_9RHOB</name>
<protein>
    <submittedName>
        <fullName evidence="6">Peptidoglycan endopeptidase</fullName>
    </submittedName>
</protein>
<evidence type="ECO:0000259" key="5">
    <source>
        <dbReference type="PROSITE" id="PS51935"/>
    </source>
</evidence>
<comment type="similarity">
    <text evidence="1">Belongs to the peptidase C40 family.</text>
</comment>
<proteinExistence type="inferred from homology"/>
<evidence type="ECO:0000256" key="1">
    <source>
        <dbReference type="ARBA" id="ARBA00007074"/>
    </source>
</evidence>
<gene>
    <name evidence="6" type="ORF">EG244_03025</name>
</gene>
<comment type="caution">
    <text evidence="6">The sequence shown here is derived from an EMBL/GenBank/DDBJ whole genome shotgun (WGS) entry which is preliminary data.</text>
</comment>
<dbReference type="PANTHER" id="PTHR47359:SF3">
    <property type="entry name" value="NLP_P60 DOMAIN-CONTAINING PROTEIN-RELATED"/>
    <property type="match status" value="1"/>
</dbReference>
<evidence type="ECO:0000313" key="7">
    <source>
        <dbReference type="Proteomes" id="UP000282125"/>
    </source>
</evidence>
<dbReference type="PROSITE" id="PS51935">
    <property type="entry name" value="NLPC_P60"/>
    <property type="match status" value="1"/>
</dbReference>
<dbReference type="Proteomes" id="UP000282125">
    <property type="component" value="Unassembled WGS sequence"/>
</dbReference>
<dbReference type="PANTHER" id="PTHR47359">
    <property type="entry name" value="PEPTIDOGLYCAN DL-ENDOPEPTIDASE CWLO"/>
    <property type="match status" value="1"/>
</dbReference>
<dbReference type="AlphaFoldDB" id="A0A3P3DV07"/>
<keyword evidence="3" id="KW-0378">Hydrolase</keyword>
<keyword evidence="7" id="KW-1185">Reference proteome</keyword>
<feature type="domain" description="NlpC/P60" evidence="5">
    <location>
        <begin position="150"/>
        <end position="272"/>
    </location>
</feature>
<keyword evidence="4" id="KW-0788">Thiol protease</keyword>